<gene>
    <name evidence="3" type="ORF">ACFOSH_24460</name>
</gene>
<dbReference type="SUPFAM" id="SSF110849">
    <property type="entry name" value="ParB/Sulfiredoxin"/>
    <property type="match status" value="1"/>
</dbReference>
<accession>A0ABV7P0I9</accession>
<feature type="domain" description="ParB-like N-terminal" evidence="2">
    <location>
        <begin position="38"/>
        <end position="123"/>
    </location>
</feature>
<dbReference type="SMART" id="SM00470">
    <property type="entry name" value="ParB"/>
    <property type="match status" value="1"/>
</dbReference>
<dbReference type="Gene3D" id="3.90.1530.10">
    <property type="entry name" value="Conserved hypothetical protein from pyrococcus furiosus pfu- 392566-001, ParB domain"/>
    <property type="match status" value="1"/>
</dbReference>
<sequence>MSIVDAHTASGGDGVTTDSTVVPMQRQLIVDPPHDEVVLVRIDELQSADSPRVLGENIEHVRALAEIDEFKLPPVLVQRNTLRVIDGMHRIHAAELRGCRTIAVQFYDGSESDSFVAAVTRNTTHGLPLSLADRTAATARIMASHPHWSDRKIAEVTGLSPTTVKAVRECSTDQAAHSNTRVGRDGRTRPINAGVGRILASELIRENPDASLRQIAEAAGVSPSTVLDVRERLRADRDPLPPKVRRGPVSRAATTRDRQPARSHAEATDVDWEVSLRQLRDDPSIRFTDSGRTLLRLLDTRLLRPAERQRLATSIPPYCAVTVVVLAKLVRDAWHDLAMKLEQHYLPVDRPGDADSDGR</sequence>
<dbReference type="EMBL" id="JBHRWK010000038">
    <property type="protein sequence ID" value="MFC3452603.1"/>
    <property type="molecule type" value="Genomic_DNA"/>
</dbReference>
<reference evidence="4" key="1">
    <citation type="journal article" date="2019" name="Int. J. Syst. Evol. Microbiol.">
        <title>The Global Catalogue of Microorganisms (GCM) 10K type strain sequencing project: providing services to taxonomists for standard genome sequencing and annotation.</title>
        <authorList>
            <consortium name="The Broad Institute Genomics Platform"/>
            <consortium name="The Broad Institute Genome Sequencing Center for Infectious Disease"/>
            <person name="Wu L."/>
            <person name="Ma J."/>
        </authorList>
    </citation>
    <scope>NUCLEOTIDE SEQUENCE [LARGE SCALE GENOMIC DNA]</scope>
    <source>
        <strain evidence="4">CGMCC 4.7676</strain>
    </source>
</reference>
<proteinExistence type="predicted"/>
<evidence type="ECO:0000313" key="3">
    <source>
        <dbReference type="EMBL" id="MFC3452603.1"/>
    </source>
</evidence>
<dbReference type="RefSeq" id="WP_378241376.1">
    <property type="nucleotide sequence ID" value="NZ_JBHRWK010000038.1"/>
</dbReference>
<dbReference type="InterPro" id="IPR036086">
    <property type="entry name" value="ParB/Sulfiredoxin_sf"/>
</dbReference>
<dbReference type="Pfam" id="PF13412">
    <property type="entry name" value="HTH_24"/>
    <property type="match status" value="1"/>
</dbReference>
<evidence type="ECO:0000313" key="4">
    <source>
        <dbReference type="Proteomes" id="UP001595645"/>
    </source>
</evidence>
<name>A0ABV7P0I9_9PSEU</name>
<evidence type="ECO:0000256" key="1">
    <source>
        <dbReference type="SAM" id="MobiDB-lite"/>
    </source>
</evidence>
<evidence type="ECO:0000259" key="2">
    <source>
        <dbReference type="SMART" id="SM00470"/>
    </source>
</evidence>
<organism evidence="3 4">
    <name type="scientific">Amycolatopsis speibonae</name>
    <dbReference type="NCBI Taxonomy" id="1450224"/>
    <lineage>
        <taxon>Bacteria</taxon>
        <taxon>Bacillati</taxon>
        <taxon>Actinomycetota</taxon>
        <taxon>Actinomycetes</taxon>
        <taxon>Pseudonocardiales</taxon>
        <taxon>Pseudonocardiaceae</taxon>
        <taxon>Amycolatopsis</taxon>
    </lineage>
</organism>
<dbReference type="Proteomes" id="UP001595645">
    <property type="component" value="Unassembled WGS sequence"/>
</dbReference>
<feature type="compositionally biased region" description="Basic and acidic residues" evidence="1">
    <location>
        <begin position="254"/>
        <end position="267"/>
    </location>
</feature>
<feature type="region of interest" description="Disordered" evidence="1">
    <location>
        <begin position="232"/>
        <end position="267"/>
    </location>
</feature>
<keyword evidence="4" id="KW-1185">Reference proteome</keyword>
<dbReference type="InterPro" id="IPR003115">
    <property type="entry name" value="ParB_N"/>
</dbReference>
<comment type="caution">
    <text evidence="3">The sequence shown here is derived from an EMBL/GenBank/DDBJ whole genome shotgun (WGS) entry which is preliminary data.</text>
</comment>
<protein>
    <submittedName>
        <fullName evidence="3">Winged helix-turn-helix transcriptional regulator</fullName>
    </submittedName>
</protein>